<accession>A0AAV2D320</accession>
<name>A0AAV2D320_9ROSI</name>
<sequence length="89" mass="9738">MSSHLPLQPTFSPESGFGGLQLLRRDAEGETVADQATTAGSRFASIREKRKIDSTPATREEEDRFVAGMFSSSRQKPHHSLKSESAVGF</sequence>
<evidence type="ECO:0000313" key="2">
    <source>
        <dbReference type="EMBL" id="CAL1365682.1"/>
    </source>
</evidence>
<feature type="region of interest" description="Disordered" evidence="1">
    <location>
        <begin position="47"/>
        <end position="89"/>
    </location>
</feature>
<dbReference type="AlphaFoldDB" id="A0AAV2D320"/>
<feature type="region of interest" description="Disordered" evidence="1">
    <location>
        <begin position="1"/>
        <end position="22"/>
    </location>
</feature>
<organism evidence="2 3">
    <name type="scientific">Linum trigynum</name>
    <dbReference type="NCBI Taxonomy" id="586398"/>
    <lineage>
        <taxon>Eukaryota</taxon>
        <taxon>Viridiplantae</taxon>
        <taxon>Streptophyta</taxon>
        <taxon>Embryophyta</taxon>
        <taxon>Tracheophyta</taxon>
        <taxon>Spermatophyta</taxon>
        <taxon>Magnoliopsida</taxon>
        <taxon>eudicotyledons</taxon>
        <taxon>Gunneridae</taxon>
        <taxon>Pentapetalae</taxon>
        <taxon>rosids</taxon>
        <taxon>fabids</taxon>
        <taxon>Malpighiales</taxon>
        <taxon>Linaceae</taxon>
        <taxon>Linum</taxon>
    </lineage>
</organism>
<dbReference type="EMBL" id="OZ034815">
    <property type="protein sequence ID" value="CAL1365682.1"/>
    <property type="molecule type" value="Genomic_DNA"/>
</dbReference>
<protein>
    <submittedName>
        <fullName evidence="2">Uncharacterized protein</fullName>
    </submittedName>
</protein>
<evidence type="ECO:0000256" key="1">
    <source>
        <dbReference type="SAM" id="MobiDB-lite"/>
    </source>
</evidence>
<evidence type="ECO:0000313" key="3">
    <source>
        <dbReference type="Proteomes" id="UP001497516"/>
    </source>
</evidence>
<keyword evidence="3" id="KW-1185">Reference proteome</keyword>
<reference evidence="2 3" key="1">
    <citation type="submission" date="2024-04" db="EMBL/GenBank/DDBJ databases">
        <authorList>
            <person name="Fracassetti M."/>
        </authorList>
    </citation>
    <scope>NUCLEOTIDE SEQUENCE [LARGE SCALE GENOMIC DNA]</scope>
</reference>
<proteinExistence type="predicted"/>
<feature type="compositionally biased region" description="Polar residues" evidence="1">
    <location>
        <begin position="1"/>
        <end position="13"/>
    </location>
</feature>
<dbReference type="Proteomes" id="UP001497516">
    <property type="component" value="Chromosome 2"/>
</dbReference>
<gene>
    <name evidence="2" type="ORF">LTRI10_LOCUS10287</name>
</gene>
<feature type="compositionally biased region" description="Basic and acidic residues" evidence="1">
    <location>
        <begin position="47"/>
        <end position="65"/>
    </location>
</feature>